<evidence type="ECO:0008006" key="5">
    <source>
        <dbReference type="Google" id="ProtNLM"/>
    </source>
</evidence>
<feature type="domain" description="Gfo/Idh/MocA-like oxidoreductase N-terminal" evidence="2">
    <location>
        <begin position="4"/>
        <end position="99"/>
    </location>
</feature>
<dbReference type="PANTHER" id="PTHR43818:SF11">
    <property type="entry name" value="BCDNA.GH03377"/>
    <property type="match status" value="1"/>
</dbReference>
<sequence>INGVELVAGADVSEKALKSFAEQFGVKQTFTDYKKMLRLKDLDAVSVCTPNYMHKAPTVAALRAGKHVMVEKPMAMNAREAQAMVDAAKEAKRKLVIGFQYRFSPEAQAVKRYVDDGQIGRPLFARVQTLRRRGIPSWGVFGRKDLQGGGPLIDLGVHYIEVALYLMGSPSAVSASGSAYTYIGNKPSKTLCSWGHWDHKSYTVEDLAVGFVRLDNGACMTVESSFAAHIEKDDFNLQIMGEKGGFTLHPPAIYKDEAGLMVNV</sequence>
<evidence type="ECO:0000259" key="2">
    <source>
        <dbReference type="Pfam" id="PF01408"/>
    </source>
</evidence>
<dbReference type="InterPro" id="IPR055170">
    <property type="entry name" value="GFO_IDH_MocA-like_dom"/>
</dbReference>
<gene>
    <name evidence="4" type="ORF">S01H1_46588</name>
</gene>
<feature type="non-terminal residue" evidence="4">
    <location>
        <position position="264"/>
    </location>
</feature>
<dbReference type="PANTHER" id="PTHR43818">
    <property type="entry name" value="BCDNA.GH03377"/>
    <property type="match status" value="1"/>
</dbReference>
<dbReference type="EMBL" id="BARS01029841">
    <property type="protein sequence ID" value="GAG09159.1"/>
    <property type="molecule type" value="Genomic_DNA"/>
</dbReference>
<evidence type="ECO:0000256" key="1">
    <source>
        <dbReference type="ARBA" id="ARBA00023002"/>
    </source>
</evidence>
<dbReference type="Pfam" id="PF22725">
    <property type="entry name" value="GFO_IDH_MocA_C3"/>
    <property type="match status" value="1"/>
</dbReference>
<dbReference type="SUPFAM" id="SSF55347">
    <property type="entry name" value="Glyceraldehyde-3-phosphate dehydrogenase-like, C-terminal domain"/>
    <property type="match status" value="1"/>
</dbReference>
<dbReference type="Gene3D" id="3.30.360.10">
    <property type="entry name" value="Dihydrodipicolinate Reductase, domain 2"/>
    <property type="match status" value="1"/>
</dbReference>
<proteinExistence type="predicted"/>
<protein>
    <recommendedName>
        <fullName evidence="5">Gfo/Idh/MocA-like oxidoreductase N-terminal domain-containing protein</fullName>
    </recommendedName>
</protein>
<name>X0UTH9_9ZZZZ</name>
<evidence type="ECO:0000259" key="3">
    <source>
        <dbReference type="Pfam" id="PF22725"/>
    </source>
</evidence>
<evidence type="ECO:0000313" key="4">
    <source>
        <dbReference type="EMBL" id="GAG09159.1"/>
    </source>
</evidence>
<dbReference type="AlphaFoldDB" id="X0UTH9"/>
<keyword evidence="1" id="KW-0560">Oxidoreductase</keyword>
<dbReference type="GO" id="GO:0016491">
    <property type="term" value="F:oxidoreductase activity"/>
    <property type="evidence" value="ECO:0007669"/>
    <property type="project" value="UniProtKB-KW"/>
</dbReference>
<dbReference type="Pfam" id="PF01408">
    <property type="entry name" value="GFO_IDH_MocA"/>
    <property type="match status" value="1"/>
</dbReference>
<dbReference type="InterPro" id="IPR036291">
    <property type="entry name" value="NAD(P)-bd_dom_sf"/>
</dbReference>
<dbReference type="InterPro" id="IPR050463">
    <property type="entry name" value="Gfo/Idh/MocA_oxidrdct_glycsds"/>
</dbReference>
<accession>X0UTH9</accession>
<dbReference type="Gene3D" id="3.40.50.720">
    <property type="entry name" value="NAD(P)-binding Rossmann-like Domain"/>
    <property type="match status" value="1"/>
</dbReference>
<comment type="caution">
    <text evidence="4">The sequence shown here is derived from an EMBL/GenBank/DDBJ whole genome shotgun (WGS) entry which is preliminary data.</text>
</comment>
<dbReference type="GO" id="GO:0000166">
    <property type="term" value="F:nucleotide binding"/>
    <property type="evidence" value="ECO:0007669"/>
    <property type="project" value="InterPro"/>
</dbReference>
<feature type="domain" description="GFO/IDH/MocA-like oxidoreductase" evidence="3">
    <location>
        <begin position="108"/>
        <end position="246"/>
    </location>
</feature>
<feature type="non-terminal residue" evidence="4">
    <location>
        <position position="1"/>
    </location>
</feature>
<dbReference type="SUPFAM" id="SSF51735">
    <property type="entry name" value="NAD(P)-binding Rossmann-fold domains"/>
    <property type="match status" value="1"/>
</dbReference>
<dbReference type="InterPro" id="IPR000683">
    <property type="entry name" value="Gfo/Idh/MocA-like_OxRdtase_N"/>
</dbReference>
<reference evidence="4" key="1">
    <citation type="journal article" date="2014" name="Front. Microbiol.">
        <title>High frequency of phylogenetically diverse reductive dehalogenase-homologous genes in deep subseafloor sedimentary metagenomes.</title>
        <authorList>
            <person name="Kawai M."/>
            <person name="Futagami T."/>
            <person name="Toyoda A."/>
            <person name="Takaki Y."/>
            <person name="Nishi S."/>
            <person name="Hori S."/>
            <person name="Arai W."/>
            <person name="Tsubouchi T."/>
            <person name="Morono Y."/>
            <person name="Uchiyama I."/>
            <person name="Ito T."/>
            <person name="Fujiyama A."/>
            <person name="Inagaki F."/>
            <person name="Takami H."/>
        </authorList>
    </citation>
    <scope>NUCLEOTIDE SEQUENCE</scope>
    <source>
        <strain evidence="4">Expedition CK06-06</strain>
    </source>
</reference>
<organism evidence="4">
    <name type="scientific">marine sediment metagenome</name>
    <dbReference type="NCBI Taxonomy" id="412755"/>
    <lineage>
        <taxon>unclassified sequences</taxon>
        <taxon>metagenomes</taxon>
        <taxon>ecological metagenomes</taxon>
    </lineage>
</organism>